<sequence length="160" mass="17853">MKRTKRNKTVNFAGLLLLTVFVNLYLVQLVCNLPHLVQRLQSITQSHHHSGHGNHHRTESKTSAAGHDHHEHSHHGDRQPASAPEDASCCSELAYAPLLESSPSVKLPSLVKVQFTFMGSLYQAILQSFYRNLIMAVSHAPPDAPPKIPDIRIFLRSLTI</sequence>
<keyword evidence="2" id="KW-0812">Transmembrane</keyword>
<keyword evidence="2" id="KW-1133">Transmembrane helix</keyword>
<keyword evidence="2" id="KW-0472">Membrane</keyword>
<evidence type="ECO:0000313" key="4">
    <source>
        <dbReference type="Proteomes" id="UP001597094"/>
    </source>
</evidence>
<feature type="compositionally biased region" description="Basic residues" evidence="1">
    <location>
        <begin position="46"/>
        <end position="55"/>
    </location>
</feature>
<feature type="region of interest" description="Disordered" evidence="1">
    <location>
        <begin position="44"/>
        <end position="85"/>
    </location>
</feature>
<proteinExistence type="predicted"/>
<reference evidence="4" key="1">
    <citation type="journal article" date="2019" name="Int. J. Syst. Evol. Microbiol.">
        <title>The Global Catalogue of Microorganisms (GCM) 10K type strain sequencing project: providing services to taxonomists for standard genome sequencing and annotation.</title>
        <authorList>
            <consortium name="The Broad Institute Genomics Platform"/>
            <consortium name="The Broad Institute Genome Sequencing Center for Infectious Disease"/>
            <person name="Wu L."/>
            <person name="Ma J."/>
        </authorList>
    </citation>
    <scope>NUCLEOTIDE SEQUENCE [LARGE SCALE GENOMIC DNA]</scope>
    <source>
        <strain evidence="4">JCM 31319</strain>
    </source>
</reference>
<dbReference type="RefSeq" id="WP_377523607.1">
    <property type="nucleotide sequence ID" value="NZ_JBHTLD010000030.1"/>
</dbReference>
<feature type="transmembrane region" description="Helical" evidence="2">
    <location>
        <begin position="12"/>
        <end position="30"/>
    </location>
</feature>
<accession>A0ABW3SLB2</accession>
<organism evidence="3 4">
    <name type="scientific">Pontibacter rugosus</name>
    <dbReference type="NCBI Taxonomy" id="1745966"/>
    <lineage>
        <taxon>Bacteria</taxon>
        <taxon>Pseudomonadati</taxon>
        <taxon>Bacteroidota</taxon>
        <taxon>Cytophagia</taxon>
        <taxon>Cytophagales</taxon>
        <taxon>Hymenobacteraceae</taxon>
        <taxon>Pontibacter</taxon>
    </lineage>
</organism>
<comment type="caution">
    <text evidence="3">The sequence shown here is derived from an EMBL/GenBank/DDBJ whole genome shotgun (WGS) entry which is preliminary data.</text>
</comment>
<evidence type="ECO:0000256" key="2">
    <source>
        <dbReference type="SAM" id="Phobius"/>
    </source>
</evidence>
<name>A0ABW3SLB2_9BACT</name>
<protein>
    <submittedName>
        <fullName evidence="3">Uncharacterized protein</fullName>
    </submittedName>
</protein>
<keyword evidence="4" id="KW-1185">Reference proteome</keyword>
<dbReference type="Proteomes" id="UP001597094">
    <property type="component" value="Unassembled WGS sequence"/>
</dbReference>
<evidence type="ECO:0000256" key="1">
    <source>
        <dbReference type="SAM" id="MobiDB-lite"/>
    </source>
</evidence>
<gene>
    <name evidence="3" type="ORF">ACFQ2O_05460</name>
</gene>
<feature type="compositionally biased region" description="Basic and acidic residues" evidence="1">
    <location>
        <begin position="56"/>
        <end position="78"/>
    </location>
</feature>
<dbReference type="EMBL" id="JBHTLD010000030">
    <property type="protein sequence ID" value="MFD1185649.1"/>
    <property type="molecule type" value="Genomic_DNA"/>
</dbReference>
<evidence type="ECO:0000313" key="3">
    <source>
        <dbReference type="EMBL" id="MFD1185649.1"/>
    </source>
</evidence>